<reference evidence="1 2" key="1">
    <citation type="submission" date="2019-06" db="EMBL/GenBank/DDBJ databases">
        <title>Whole genome shotgun sequence of Streptomyces gardneri NBRC 12865.</title>
        <authorList>
            <person name="Hosoyama A."/>
            <person name="Uohara A."/>
            <person name="Ohji S."/>
            <person name="Ichikawa N."/>
        </authorList>
    </citation>
    <scope>NUCLEOTIDE SEQUENCE [LARGE SCALE GENOMIC DNA]</scope>
    <source>
        <strain evidence="1 2">NBRC 12865</strain>
    </source>
</reference>
<comment type="caution">
    <text evidence="1">The sequence shown here is derived from an EMBL/GenBank/DDBJ whole genome shotgun (WGS) entry which is preliminary data.</text>
</comment>
<dbReference type="AlphaFoldDB" id="A0A4Y3RI27"/>
<keyword evidence="2" id="KW-1185">Reference proteome</keyword>
<dbReference type="Proteomes" id="UP000315226">
    <property type="component" value="Unassembled WGS sequence"/>
</dbReference>
<accession>A0A4Y3RI27</accession>
<evidence type="ECO:0000313" key="1">
    <source>
        <dbReference type="EMBL" id="GEB56558.1"/>
    </source>
</evidence>
<name>A0A4Y3RI27_9ACTN</name>
<dbReference type="EMBL" id="BJMN01000012">
    <property type="protein sequence ID" value="GEB56558.1"/>
    <property type="molecule type" value="Genomic_DNA"/>
</dbReference>
<organism evidence="1 2">
    <name type="scientific">Streptomyces gardneri</name>
    <dbReference type="NCBI Taxonomy" id="66892"/>
    <lineage>
        <taxon>Bacteria</taxon>
        <taxon>Bacillati</taxon>
        <taxon>Actinomycetota</taxon>
        <taxon>Actinomycetes</taxon>
        <taxon>Kitasatosporales</taxon>
        <taxon>Streptomycetaceae</taxon>
        <taxon>Streptomyces</taxon>
    </lineage>
</organism>
<proteinExistence type="predicted"/>
<gene>
    <name evidence="1" type="ORF">SGA01_21630</name>
</gene>
<protein>
    <submittedName>
        <fullName evidence="1">Uncharacterized protein</fullName>
    </submittedName>
</protein>
<evidence type="ECO:0000313" key="2">
    <source>
        <dbReference type="Proteomes" id="UP000315226"/>
    </source>
</evidence>
<sequence>MNLRSSWVAETGQTREDTRLTQTGVTTLANPVQVRSGVLPGSYTGEHRLAAFWTFGASAMTATVSEGRAVIQGEISQGVYPVTLPSSVDVTFEPGDAQYGRIDLIVIRIYDNLYDSSNRNEAKVEIIKGVPAQAPHAPAVPPRSLVLYEVTVPATVSAGNGGIPWATALNDLRTPVVALGGILPVEGAVHDGAYPGQYQDSGGALQRWDGSAWVPYPSALGGIAPAGTVTTASYTGQYRDTNGSLQRWDGNAWVPIGGIAPPGTLTTGSYAGQYRDTPGGQLQRWNGTTWGPAVPGPYFVDNSDYGDTTSLTWTSTLAGRATNPLALNFVAPPSRAVVVSFGARMKSHSADHYAFMALKLTQGATVVGDLDDEYATVAASPHLISVATTRRLSNLTAGATYTLTAFFKMVTNTTSLKGGFDNTFIKVDPLP</sequence>
<dbReference type="RefSeq" id="WP_229918381.1">
    <property type="nucleotide sequence ID" value="NZ_BJMN01000012.1"/>
</dbReference>